<keyword evidence="2 5" id="KW-0812">Transmembrane</keyword>
<feature type="transmembrane region" description="Helical" evidence="5">
    <location>
        <begin position="208"/>
        <end position="228"/>
    </location>
</feature>
<dbReference type="PANTHER" id="PTHR11814">
    <property type="entry name" value="SULFATE TRANSPORTER"/>
    <property type="match status" value="1"/>
</dbReference>
<evidence type="ECO:0000259" key="6">
    <source>
        <dbReference type="PROSITE" id="PS50801"/>
    </source>
</evidence>
<feature type="transmembrane region" description="Helical" evidence="5">
    <location>
        <begin position="477"/>
        <end position="496"/>
    </location>
</feature>
<keyword evidence="4 5" id="KW-0472">Membrane</keyword>
<dbReference type="NCBIfam" id="TIGR00815">
    <property type="entry name" value="sulP"/>
    <property type="match status" value="1"/>
</dbReference>
<evidence type="ECO:0000313" key="8">
    <source>
        <dbReference type="Proteomes" id="UP000241769"/>
    </source>
</evidence>
<organism evidence="7 8">
    <name type="scientific">Planoprotostelium fungivorum</name>
    <dbReference type="NCBI Taxonomy" id="1890364"/>
    <lineage>
        <taxon>Eukaryota</taxon>
        <taxon>Amoebozoa</taxon>
        <taxon>Evosea</taxon>
        <taxon>Variosea</taxon>
        <taxon>Cavosteliida</taxon>
        <taxon>Cavosteliaceae</taxon>
        <taxon>Planoprotostelium</taxon>
    </lineage>
</organism>
<keyword evidence="8" id="KW-1185">Reference proteome</keyword>
<dbReference type="Pfam" id="PF00916">
    <property type="entry name" value="Sulfate_transp"/>
    <property type="match status" value="1"/>
</dbReference>
<feature type="transmembrane region" description="Helical" evidence="5">
    <location>
        <begin position="575"/>
        <end position="603"/>
    </location>
</feature>
<comment type="subcellular location">
    <subcellularLocation>
        <location evidence="1">Membrane</location>
        <topology evidence="1">Multi-pass membrane protein</topology>
    </subcellularLocation>
</comment>
<dbReference type="AlphaFoldDB" id="A0A2P6N415"/>
<evidence type="ECO:0000256" key="5">
    <source>
        <dbReference type="SAM" id="Phobius"/>
    </source>
</evidence>
<proteinExistence type="predicted"/>
<dbReference type="InterPro" id="IPR002645">
    <property type="entry name" value="STAS_dom"/>
</dbReference>
<dbReference type="InParanoid" id="A0A2P6N415"/>
<evidence type="ECO:0000256" key="4">
    <source>
        <dbReference type="ARBA" id="ARBA00023136"/>
    </source>
</evidence>
<feature type="transmembrane region" description="Helical" evidence="5">
    <location>
        <begin position="533"/>
        <end position="554"/>
    </location>
</feature>
<dbReference type="EMBL" id="MDYQ01000210">
    <property type="protein sequence ID" value="PRP78698.1"/>
    <property type="molecule type" value="Genomic_DNA"/>
</dbReference>
<dbReference type="InterPro" id="IPR036513">
    <property type="entry name" value="STAS_dom_sf"/>
</dbReference>
<evidence type="ECO:0000313" key="7">
    <source>
        <dbReference type="EMBL" id="PRP78698.1"/>
    </source>
</evidence>
<feature type="transmembrane region" description="Helical" evidence="5">
    <location>
        <begin position="257"/>
        <end position="277"/>
    </location>
</feature>
<feature type="transmembrane region" description="Helical" evidence="5">
    <location>
        <begin position="387"/>
        <end position="405"/>
    </location>
</feature>
<evidence type="ECO:0000256" key="1">
    <source>
        <dbReference type="ARBA" id="ARBA00004141"/>
    </source>
</evidence>
<dbReference type="STRING" id="1890364.A0A2P6N415"/>
<dbReference type="InterPro" id="IPR001902">
    <property type="entry name" value="SLC26A/SulP_fam"/>
</dbReference>
<feature type="transmembrane region" description="Helical" evidence="5">
    <location>
        <begin position="283"/>
        <end position="304"/>
    </location>
</feature>
<gene>
    <name evidence="7" type="ORF">PROFUN_13437</name>
</gene>
<dbReference type="PROSITE" id="PS50801">
    <property type="entry name" value="STAS"/>
    <property type="match status" value="1"/>
</dbReference>
<protein>
    <recommendedName>
        <fullName evidence="6">STAS domain-containing protein</fullName>
    </recommendedName>
</protein>
<dbReference type="InterPro" id="IPR011547">
    <property type="entry name" value="SLC26A/SulP_dom"/>
</dbReference>
<keyword evidence="3 5" id="KW-1133">Transmembrane helix</keyword>
<name>A0A2P6N415_9EUKA</name>
<dbReference type="GO" id="GO:0016020">
    <property type="term" value="C:membrane"/>
    <property type="evidence" value="ECO:0007669"/>
    <property type="project" value="UniProtKB-SubCell"/>
</dbReference>
<reference evidence="7 8" key="1">
    <citation type="journal article" date="2018" name="Genome Biol. Evol.">
        <title>Multiple Roots of Fruiting Body Formation in Amoebozoa.</title>
        <authorList>
            <person name="Hillmann F."/>
            <person name="Forbes G."/>
            <person name="Novohradska S."/>
            <person name="Ferling I."/>
            <person name="Riege K."/>
            <person name="Groth M."/>
            <person name="Westermann M."/>
            <person name="Marz M."/>
            <person name="Spaller T."/>
            <person name="Winckler T."/>
            <person name="Schaap P."/>
            <person name="Glockner G."/>
        </authorList>
    </citation>
    <scope>NUCLEOTIDE SEQUENCE [LARGE SCALE GENOMIC DNA]</scope>
    <source>
        <strain evidence="7 8">Jena</strain>
    </source>
</reference>
<dbReference type="SUPFAM" id="SSF52091">
    <property type="entry name" value="SpoIIaa-like"/>
    <property type="match status" value="1"/>
</dbReference>
<dbReference type="Proteomes" id="UP000241769">
    <property type="component" value="Unassembled WGS sequence"/>
</dbReference>
<dbReference type="OrthoDB" id="288203at2759"/>
<evidence type="ECO:0000256" key="2">
    <source>
        <dbReference type="ARBA" id="ARBA00022692"/>
    </source>
</evidence>
<dbReference type="Gene3D" id="3.30.750.24">
    <property type="entry name" value="STAS domain"/>
    <property type="match status" value="1"/>
</dbReference>
<feature type="transmembrane region" description="Helical" evidence="5">
    <location>
        <begin position="633"/>
        <end position="652"/>
    </location>
</feature>
<evidence type="ECO:0000256" key="3">
    <source>
        <dbReference type="ARBA" id="ARBA00022989"/>
    </source>
</evidence>
<feature type="transmembrane region" description="Helical" evidence="5">
    <location>
        <begin position="508"/>
        <end position="527"/>
    </location>
</feature>
<feature type="transmembrane region" description="Helical" evidence="5">
    <location>
        <begin position="437"/>
        <end position="457"/>
    </location>
</feature>
<sequence>MRFLLVLNFNERFGARKSRRNEALSSGHNNILRGQQGEDLMSEFPAKCTEMVLAFKDMLNYCDPDITPIKLLGFEKLFTEHADRIIASSSNANGQTSDVAARAGLKELQEACYRDILQAYGDKEDVRMTEMIGTLRNLSSMSQSTEAMTHYAEDRQNPTSVVQIEEEAPVLENGASCNPRDFGRSVYEKISIAQWLPKYNLEKFRGDLIASLAVGLMIIPQGMAYALLAGMPPINGLYTAFTPLIVYSVFGSSRELAIGPTAMVSLILPTALSGTTTPDADDYVMTAIFFAFVYGIFLFLLGVLKVGTLLENILSRPALTGFTQGASILIACSQLKNVLGYHSHVPYTVDNLIGALFENIGHIHLWTPLIGIPALVIILVMKKVKKTFPTIILVLIVAILISYLAKIEENISVEIVGKVQKGLPAPHFIEGITDRNLLTRSLGSIVVLTFVGYAESISVAKKFAAEHQYTLLVNQELIALGLCNIISAWFQAYPVAGSLPRTVVNAHTGSKTPLATLMACIIVGIMLQFGTDLIYYTPLCILGAIVMSAALSIIDFSEPIFMWKVGKKADCVSFVLTYIATAFFGPILGVATAGLVSLCQVIYHSGRPDVFELGRLPESTTYKNILRFPKAKLVPGVVVIGVAAPRLSFYNYPWFRNGMEQIENDYTHRNNSRLIEEIPVGTSSPPTSHVTTNMMDDTTTVVQLEEQPIVIPTNPNDRLHTIIIDLAPIEAMDGTCLLYFLELKHSYKQKNVAMLFANVKHNVVRSLKKTGLVTTENERTEVFSSIEDAVHYALGHSLAAPTKTETLDDKFPLLKIFTADYNVDEVNLITF</sequence>
<feature type="domain" description="STAS" evidence="6">
    <location>
        <begin position="647"/>
        <end position="793"/>
    </location>
</feature>
<dbReference type="Pfam" id="PF01740">
    <property type="entry name" value="STAS"/>
    <property type="match status" value="1"/>
</dbReference>
<comment type="caution">
    <text evidence="7">The sequence shown here is derived from an EMBL/GenBank/DDBJ whole genome shotgun (WGS) entry which is preliminary data.</text>
</comment>
<accession>A0A2P6N415</accession>
<dbReference type="GO" id="GO:0055085">
    <property type="term" value="P:transmembrane transport"/>
    <property type="evidence" value="ECO:0007669"/>
    <property type="project" value="InterPro"/>
</dbReference>
<feature type="transmembrane region" description="Helical" evidence="5">
    <location>
        <begin position="363"/>
        <end position="381"/>
    </location>
</feature>